<keyword evidence="3" id="KW-0238">DNA-binding</keyword>
<dbReference type="Proteomes" id="UP000005695">
    <property type="component" value="Unassembled WGS sequence"/>
</dbReference>
<dbReference type="Pfam" id="PF01420">
    <property type="entry name" value="Methylase_S"/>
    <property type="match status" value="2"/>
</dbReference>
<dbReference type="RefSeq" id="WP_005997942.1">
    <property type="nucleotide sequence ID" value="NZ_AAEW02000002.1"/>
</dbReference>
<dbReference type="GO" id="GO:0003677">
    <property type="term" value="F:DNA binding"/>
    <property type="evidence" value="ECO:0007669"/>
    <property type="project" value="UniProtKB-KW"/>
</dbReference>
<sequence>MANKKDSNVPEIRFLGYVNGWTENPLGEIYTKIRNAFVGTATPYYTKNGYFYLQSNNVKNGKINRKTEIFIDEEFYFKQEKNWLRTNDIVMVQSGHVGHTAVIPNELNNSAAHALIIISKPLKKSCPYYLNFYFQTYRAKQDIGNITTGNTIKHILATDIKRFNVFFPPYEEQTKIGTYFKKLDRIIELHQRKHDKLVTLKQAMLQKMFPQDGASTPEIRFNGFEGDWEKKKLRDVCNSFDYGLNAAAKKYDGRNKYIRITDIDEFSRCFSQTDLTSPEADLPSSQNYLLCEGDILFARTGASVGKTYLYREIDGRVFFAGFLIRARVSNTESTDFIFYTTLSSNYENFVTITSQRSGQPGINAKEYSEYTFLVPSVTEQKKIGTYFRKFDALISQHATQLKKLKQIKSACLGKMFV</sequence>
<reference evidence="5" key="1">
    <citation type="submission" date="2006-05" db="EMBL/GenBank/DDBJ databases">
        <title>Annotation of the draft genome assembly of Desulfuromonas acetoxidans DSM 684.</title>
        <authorList>
            <consortium name="US DOE Joint Genome Institute (JGI-ORNL)"/>
            <person name="Larimer F."/>
            <person name="Land M."/>
            <person name="Hauser L."/>
        </authorList>
    </citation>
    <scope>NUCLEOTIDE SEQUENCE [LARGE SCALE GENOMIC DNA]</scope>
    <source>
        <strain evidence="5">DSM 684</strain>
    </source>
</reference>
<dbReference type="REBASE" id="210562">
    <property type="entry name" value="S.Dac684ORF2911P"/>
</dbReference>
<dbReference type="InterPro" id="IPR044946">
    <property type="entry name" value="Restrct_endonuc_typeI_TRD_sf"/>
</dbReference>
<evidence type="ECO:0000256" key="1">
    <source>
        <dbReference type="ARBA" id="ARBA00010923"/>
    </source>
</evidence>
<dbReference type="GO" id="GO:0009307">
    <property type="term" value="P:DNA restriction-modification system"/>
    <property type="evidence" value="ECO:0007669"/>
    <property type="project" value="UniProtKB-KW"/>
</dbReference>
<reference evidence="5" key="2">
    <citation type="submission" date="2006-05" db="EMBL/GenBank/DDBJ databases">
        <title>Sequencing of the draft genome and assembly of Desulfuromonas acetoxidans DSM 684.</title>
        <authorList>
            <consortium name="US DOE Joint Genome Institute (JGI-PGF)"/>
            <person name="Copeland A."/>
            <person name="Lucas S."/>
            <person name="Lapidus A."/>
            <person name="Barry K."/>
            <person name="Detter J.C."/>
            <person name="Glavina del Rio T."/>
            <person name="Hammon N."/>
            <person name="Israni S."/>
            <person name="Dalin E."/>
            <person name="Tice H."/>
            <person name="Bruce D."/>
            <person name="Pitluck S."/>
            <person name="Richardson P."/>
        </authorList>
    </citation>
    <scope>NUCLEOTIDE SEQUENCE [LARGE SCALE GENOMIC DNA]</scope>
    <source>
        <strain evidence="5">DSM 684</strain>
    </source>
</reference>
<dbReference type="EMBL" id="AAEW02000002">
    <property type="protein sequence ID" value="EAT17044.1"/>
    <property type="molecule type" value="Genomic_DNA"/>
</dbReference>
<dbReference type="SUPFAM" id="SSF116734">
    <property type="entry name" value="DNA methylase specificity domain"/>
    <property type="match status" value="2"/>
</dbReference>
<feature type="domain" description="Type I restriction modification DNA specificity" evidence="4">
    <location>
        <begin position="226"/>
        <end position="406"/>
    </location>
</feature>
<dbReference type="CDD" id="cd17521">
    <property type="entry name" value="RMtype1_S_Sau13435ORF2165P_TRD2-CR2_like"/>
    <property type="match status" value="1"/>
</dbReference>
<dbReference type="PANTHER" id="PTHR30408:SF12">
    <property type="entry name" value="TYPE I RESTRICTION ENZYME MJAVIII SPECIFICITY SUBUNIT"/>
    <property type="match status" value="1"/>
</dbReference>
<dbReference type="AlphaFoldDB" id="Q1K3D0"/>
<keyword evidence="6" id="KW-1185">Reference proteome</keyword>
<evidence type="ECO:0000313" key="6">
    <source>
        <dbReference type="Proteomes" id="UP000005695"/>
    </source>
</evidence>
<accession>Q1K3D0</accession>
<dbReference type="Gene3D" id="3.90.220.20">
    <property type="entry name" value="DNA methylase specificity domains"/>
    <property type="match status" value="2"/>
</dbReference>
<dbReference type="InterPro" id="IPR000055">
    <property type="entry name" value="Restrct_endonuc_typeI_TRD"/>
</dbReference>
<evidence type="ECO:0000256" key="3">
    <source>
        <dbReference type="ARBA" id="ARBA00023125"/>
    </source>
</evidence>
<keyword evidence="2" id="KW-0680">Restriction system</keyword>
<protein>
    <submittedName>
        <fullName evidence="5">Restriction modification system DNA specificity domain</fullName>
    </submittedName>
</protein>
<feature type="domain" description="Type I restriction modification DNA specificity" evidence="4">
    <location>
        <begin position="20"/>
        <end position="197"/>
    </location>
</feature>
<evidence type="ECO:0000313" key="5">
    <source>
        <dbReference type="EMBL" id="EAT17044.1"/>
    </source>
</evidence>
<organism evidence="5 6">
    <name type="scientific">Desulfuromonas acetoxidans (strain DSM 684 / 11070)</name>
    <dbReference type="NCBI Taxonomy" id="281689"/>
    <lineage>
        <taxon>Bacteria</taxon>
        <taxon>Pseudomonadati</taxon>
        <taxon>Thermodesulfobacteriota</taxon>
        <taxon>Desulfuromonadia</taxon>
        <taxon>Desulfuromonadales</taxon>
        <taxon>Desulfuromonadaceae</taxon>
        <taxon>Desulfuromonas</taxon>
    </lineage>
</organism>
<gene>
    <name evidence="5" type="ORF">Dace_2910</name>
</gene>
<proteinExistence type="inferred from homology"/>
<comment type="similarity">
    <text evidence="1">Belongs to the type-I restriction system S methylase family.</text>
</comment>
<comment type="caution">
    <text evidence="5">The sequence shown here is derived from an EMBL/GenBank/DDBJ whole genome shotgun (WGS) entry which is preliminary data.</text>
</comment>
<evidence type="ECO:0000256" key="2">
    <source>
        <dbReference type="ARBA" id="ARBA00022747"/>
    </source>
</evidence>
<evidence type="ECO:0000259" key="4">
    <source>
        <dbReference type="Pfam" id="PF01420"/>
    </source>
</evidence>
<name>Q1K3D0_DESA6</name>
<dbReference type="InterPro" id="IPR052021">
    <property type="entry name" value="Type-I_RS_S_subunit"/>
</dbReference>
<dbReference type="PANTHER" id="PTHR30408">
    <property type="entry name" value="TYPE-1 RESTRICTION ENZYME ECOKI SPECIFICITY PROTEIN"/>
    <property type="match status" value="1"/>
</dbReference>